<dbReference type="Proteomes" id="UP000184442">
    <property type="component" value="Unassembled WGS sequence"/>
</dbReference>
<organism evidence="1 2">
    <name type="scientific">Lutispora thermophila DSM 19022</name>
    <dbReference type="NCBI Taxonomy" id="1122184"/>
    <lineage>
        <taxon>Bacteria</taxon>
        <taxon>Bacillati</taxon>
        <taxon>Bacillota</taxon>
        <taxon>Clostridia</taxon>
        <taxon>Lutisporales</taxon>
        <taxon>Lutisporaceae</taxon>
        <taxon>Lutispora</taxon>
    </lineage>
</organism>
<name>A0A1M6HUR0_9FIRM</name>
<proteinExistence type="predicted"/>
<keyword evidence="2" id="KW-1185">Reference proteome</keyword>
<evidence type="ECO:0000313" key="1">
    <source>
        <dbReference type="EMBL" id="SHJ25969.1"/>
    </source>
</evidence>
<accession>A0A1M6HUR0</accession>
<evidence type="ECO:0000313" key="2">
    <source>
        <dbReference type="Proteomes" id="UP000184442"/>
    </source>
</evidence>
<protein>
    <recommendedName>
        <fullName evidence="3">Spo0E like sporulation regulatory protein</fullName>
    </recommendedName>
</protein>
<sequence>MKQETLKEKLEKEKEKLNKLISEALNKGAPLTVDEAVIEQNRKVDSLVVKIQKEKEKYSKNQQER</sequence>
<dbReference type="EMBL" id="FQZS01000024">
    <property type="protein sequence ID" value="SHJ25969.1"/>
    <property type="molecule type" value="Genomic_DNA"/>
</dbReference>
<dbReference type="STRING" id="1122184.SAMN02745176_02940"/>
<dbReference type="RefSeq" id="WP_073027006.1">
    <property type="nucleotide sequence ID" value="NZ_FQZS01000024.1"/>
</dbReference>
<dbReference type="OrthoDB" id="2086192at2"/>
<gene>
    <name evidence="1" type="ORF">SAMN02745176_02940</name>
</gene>
<evidence type="ECO:0008006" key="3">
    <source>
        <dbReference type="Google" id="ProtNLM"/>
    </source>
</evidence>
<reference evidence="1 2" key="1">
    <citation type="submission" date="2016-11" db="EMBL/GenBank/DDBJ databases">
        <authorList>
            <person name="Jaros S."/>
            <person name="Januszkiewicz K."/>
            <person name="Wedrychowicz H."/>
        </authorList>
    </citation>
    <scope>NUCLEOTIDE SEQUENCE [LARGE SCALE GENOMIC DNA]</scope>
    <source>
        <strain evidence="1 2">DSM 19022</strain>
    </source>
</reference>
<dbReference type="AlphaFoldDB" id="A0A1M6HUR0"/>